<feature type="domain" description="N-acetyltransferase" evidence="1">
    <location>
        <begin position="1"/>
        <end position="152"/>
    </location>
</feature>
<dbReference type="InterPro" id="IPR016181">
    <property type="entry name" value="Acyl_CoA_acyltransferase"/>
</dbReference>
<dbReference type="Proteomes" id="UP000182818">
    <property type="component" value="Unassembled WGS sequence"/>
</dbReference>
<dbReference type="SUPFAM" id="SSF55729">
    <property type="entry name" value="Acyl-CoA N-acyltransferases (Nat)"/>
    <property type="match status" value="1"/>
</dbReference>
<evidence type="ECO:0000313" key="2">
    <source>
        <dbReference type="EMBL" id="KRN82469.1"/>
    </source>
</evidence>
<accession>A0A0R2K580</accession>
<dbReference type="CDD" id="cd04301">
    <property type="entry name" value="NAT_SF"/>
    <property type="match status" value="1"/>
</dbReference>
<dbReference type="PATRIC" id="fig|319653.3.peg.230"/>
<dbReference type="InterPro" id="IPR000182">
    <property type="entry name" value="GNAT_dom"/>
</dbReference>
<dbReference type="GO" id="GO:0016747">
    <property type="term" value="F:acyltransferase activity, transferring groups other than amino-acyl groups"/>
    <property type="evidence" value="ECO:0007669"/>
    <property type="project" value="InterPro"/>
</dbReference>
<dbReference type="Proteomes" id="UP000051749">
    <property type="component" value="Unassembled WGS sequence"/>
</dbReference>
<dbReference type="Gene3D" id="3.40.630.30">
    <property type="match status" value="1"/>
</dbReference>
<evidence type="ECO:0000313" key="4">
    <source>
        <dbReference type="Proteomes" id="UP000051749"/>
    </source>
</evidence>
<dbReference type="EMBL" id="FOGK01000002">
    <property type="protein sequence ID" value="SER14084.1"/>
    <property type="molecule type" value="Genomic_DNA"/>
</dbReference>
<dbReference type="STRING" id="319653.SAMN04487973_10239"/>
<gene>
    <name evidence="2" type="ORF">IV87_GL000224</name>
    <name evidence="3" type="ORF">SAMN04487973_10239</name>
</gene>
<protein>
    <submittedName>
        <fullName evidence="3">Acetyltransferase (GNAT) domain-containing protein</fullName>
    </submittedName>
</protein>
<dbReference type="RefSeq" id="WP_057806266.1">
    <property type="nucleotide sequence ID" value="NZ_BJYP01000005.1"/>
</dbReference>
<dbReference type="GeneID" id="76043591"/>
<evidence type="ECO:0000259" key="1">
    <source>
        <dbReference type="PROSITE" id="PS51186"/>
    </source>
</evidence>
<dbReference type="PROSITE" id="PS51186">
    <property type="entry name" value="GNAT"/>
    <property type="match status" value="1"/>
</dbReference>
<reference evidence="2 4" key="1">
    <citation type="journal article" date="2015" name="Genome Announc.">
        <title>Expanding the biotechnology potential of lactobacilli through comparative genomics of 213 strains and associated genera.</title>
        <authorList>
            <person name="Sun Z."/>
            <person name="Harris H.M."/>
            <person name="McCann A."/>
            <person name="Guo C."/>
            <person name="Argimon S."/>
            <person name="Zhang W."/>
            <person name="Yang X."/>
            <person name="Jeffery I.B."/>
            <person name="Cooney J.C."/>
            <person name="Kagawa T.F."/>
            <person name="Liu W."/>
            <person name="Song Y."/>
            <person name="Salvetti E."/>
            <person name="Wrobel A."/>
            <person name="Rasinkangas P."/>
            <person name="Parkhill J."/>
            <person name="Rea M.C."/>
            <person name="O'Sullivan O."/>
            <person name="Ritari J."/>
            <person name="Douillard F.P."/>
            <person name="Paul Ross R."/>
            <person name="Yang R."/>
            <person name="Briner A.E."/>
            <person name="Felis G.E."/>
            <person name="de Vos W.M."/>
            <person name="Barrangou R."/>
            <person name="Klaenhammer T.R."/>
            <person name="Caufield P.W."/>
            <person name="Cui Y."/>
            <person name="Zhang H."/>
            <person name="O'Toole P.W."/>
        </authorList>
    </citation>
    <scope>NUCLEOTIDE SEQUENCE [LARGE SCALE GENOMIC DNA]</scope>
    <source>
        <strain evidence="2 4">DSM 22301</strain>
    </source>
</reference>
<dbReference type="Pfam" id="PF00583">
    <property type="entry name" value="Acetyltransf_1"/>
    <property type="match status" value="1"/>
</dbReference>
<keyword evidence="5" id="KW-1185">Reference proteome</keyword>
<dbReference type="AlphaFoldDB" id="A0A0R2K580"/>
<evidence type="ECO:0000313" key="5">
    <source>
        <dbReference type="Proteomes" id="UP000182818"/>
    </source>
</evidence>
<proteinExistence type="predicted"/>
<name>A0A0R2K580_9LACO</name>
<dbReference type="EMBL" id="JQBY01000010">
    <property type="protein sequence ID" value="KRN82469.1"/>
    <property type="molecule type" value="Genomic_DNA"/>
</dbReference>
<sequence length="152" mass="17950">MKIARIKKYEQAHFQLLLLADPNRHLIEQYLKSSFGFEMLEGENLIGLIVLTPIDQFKIELKNLAIDPKYQHQGYAQKLIHFVTEYAAQRNYHEMVVGTGTTSFVQLYLYQKMNFRCFAVKTDFFIDNYSKPIFENGLQLRDMLLLHKNLLK</sequence>
<dbReference type="OrthoDB" id="162775at2"/>
<comment type="caution">
    <text evidence="2">The sequence shown here is derived from an EMBL/GenBank/DDBJ whole genome shotgun (WGS) entry which is preliminary data.</text>
</comment>
<organism evidence="2 4">
    <name type="scientific">Pediococcus ethanolidurans</name>
    <dbReference type="NCBI Taxonomy" id="319653"/>
    <lineage>
        <taxon>Bacteria</taxon>
        <taxon>Bacillati</taxon>
        <taxon>Bacillota</taxon>
        <taxon>Bacilli</taxon>
        <taxon>Lactobacillales</taxon>
        <taxon>Lactobacillaceae</taxon>
        <taxon>Pediococcus</taxon>
    </lineage>
</organism>
<evidence type="ECO:0000313" key="3">
    <source>
        <dbReference type="EMBL" id="SER14084.1"/>
    </source>
</evidence>
<reference evidence="3 5" key="2">
    <citation type="submission" date="2016-10" db="EMBL/GenBank/DDBJ databases">
        <authorList>
            <person name="Varghese N."/>
            <person name="Submissions S."/>
        </authorList>
    </citation>
    <scope>NUCLEOTIDE SEQUENCE [LARGE SCALE GENOMIC DNA]</scope>
    <source>
        <strain evidence="3 5">CGMCC 1.3889</strain>
    </source>
</reference>